<organism evidence="2 3">
    <name type="scientific">Planotetraspora phitsanulokensis</name>
    <dbReference type="NCBI Taxonomy" id="575192"/>
    <lineage>
        <taxon>Bacteria</taxon>
        <taxon>Bacillati</taxon>
        <taxon>Actinomycetota</taxon>
        <taxon>Actinomycetes</taxon>
        <taxon>Streptosporangiales</taxon>
        <taxon>Streptosporangiaceae</taxon>
        <taxon>Planotetraspora</taxon>
    </lineage>
</organism>
<dbReference type="AlphaFoldDB" id="A0A8J3U4I6"/>
<keyword evidence="3" id="KW-1185">Reference proteome</keyword>
<feature type="region of interest" description="Disordered" evidence="1">
    <location>
        <begin position="84"/>
        <end position="116"/>
    </location>
</feature>
<comment type="caution">
    <text evidence="2">The sequence shown here is derived from an EMBL/GenBank/DDBJ whole genome shotgun (WGS) entry which is preliminary data.</text>
</comment>
<sequence>MNVPEVGTTAGRHQPLRPRARLMLTLGLELISSEAVALSELVKNSYDADASTVVISLRDGTPEGPASLTVLDDGVGMSSDTVMRTWLEPATPSRRRRKVSPTGRRSLGEPNRPRPR</sequence>
<dbReference type="Proteomes" id="UP000622547">
    <property type="component" value="Unassembled WGS sequence"/>
</dbReference>
<dbReference type="SUPFAM" id="SSF55874">
    <property type="entry name" value="ATPase domain of HSP90 chaperone/DNA topoisomerase II/histidine kinase"/>
    <property type="match status" value="1"/>
</dbReference>
<reference evidence="2 3" key="1">
    <citation type="submission" date="2021-01" db="EMBL/GenBank/DDBJ databases">
        <title>Whole genome shotgun sequence of Planotetraspora phitsanulokensis NBRC 104273.</title>
        <authorList>
            <person name="Komaki H."/>
            <person name="Tamura T."/>
        </authorList>
    </citation>
    <scope>NUCLEOTIDE SEQUENCE [LARGE SCALE GENOMIC DNA]</scope>
    <source>
        <strain evidence="2 3">NBRC 104273</strain>
    </source>
</reference>
<name>A0A8J3U4I6_9ACTN</name>
<dbReference type="EMBL" id="BOOP01000008">
    <property type="protein sequence ID" value="GII37051.1"/>
    <property type="molecule type" value="Genomic_DNA"/>
</dbReference>
<accession>A0A8J3U4I6</accession>
<protein>
    <recommendedName>
        <fullName evidence="4">Histidine kinase/HSP90-like ATPase domain-containing protein</fullName>
    </recommendedName>
</protein>
<dbReference type="Pfam" id="PF13589">
    <property type="entry name" value="HATPase_c_3"/>
    <property type="match status" value="1"/>
</dbReference>
<gene>
    <name evidence="2" type="ORF">Pph01_20540</name>
</gene>
<evidence type="ECO:0000313" key="3">
    <source>
        <dbReference type="Proteomes" id="UP000622547"/>
    </source>
</evidence>
<proteinExistence type="predicted"/>
<evidence type="ECO:0000256" key="1">
    <source>
        <dbReference type="SAM" id="MobiDB-lite"/>
    </source>
</evidence>
<dbReference type="Gene3D" id="3.30.565.10">
    <property type="entry name" value="Histidine kinase-like ATPase, C-terminal domain"/>
    <property type="match status" value="1"/>
</dbReference>
<evidence type="ECO:0008006" key="4">
    <source>
        <dbReference type="Google" id="ProtNLM"/>
    </source>
</evidence>
<evidence type="ECO:0000313" key="2">
    <source>
        <dbReference type="EMBL" id="GII37051.1"/>
    </source>
</evidence>
<dbReference type="InterPro" id="IPR036890">
    <property type="entry name" value="HATPase_C_sf"/>
</dbReference>